<dbReference type="SUPFAM" id="SSF53474">
    <property type="entry name" value="alpha/beta-Hydrolases"/>
    <property type="match status" value="1"/>
</dbReference>
<sequence>MRLLRYPPTIRQIPVTRRPGGAVLDHLRHHQIPKFNETQSIVQASRTSYHPRRLVSTAEMGDCCKSGFRWEVDTFEGKETKIAGLDTYVVGDNKDVAILIIHDILGWTSPNLRLLADHYAPESNATVYLVDFYGGEIVEPSTMRDPEKLKAFDVGAFLARHNKSIRGPEVFAAAKALKAELGYKKVGVIGFCYGGWAAFQLGGKGGAEYLPHAVLRWTLAYFCIGHNLVDAISVAHPSMVEEAEVDAVSVPVQILAPQHDPIFNPGLKEYCNKVIPTLGVEYDYQYFPNLAHGFATRGDPHNPVQKKGLERAKNAAVLWFVQHLHN</sequence>
<evidence type="ECO:0000313" key="2">
    <source>
        <dbReference type="EMBL" id="RVX67844.1"/>
    </source>
</evidence>
<evidence type="ECO:0000313" key="3">
    <source>
        <dbReference type="Proteomes" id="UP000288859"/>
    </source>
</evidence>
<name>A0A438MVQ0_EXOME</name>
<reference evidence="2 3" key="1">
    <citation type="submission" date="2017-03" db="EMBL/GenBank/DDBJ databases">
        <title>Genomes of endolithic fungi from Antarctica.</title>
        <authorList>
            <person name="Coleine C."/>
            <person name="Masonjones S."/>
            <person name="Stajich J.E."/>
        </authorList>
    </citation>
    <scope>NUCLEOTIDE SEQUENCE [LARGE SCALE GENOMIC DNA]</scope>
    <source>
        <strain evidence="2 3">CCFEE 6314</strain>
    </source>
</reference>
<feature type="domain" description="Dienelactone hydrolase" evidence="1">
    <location>
        <begin position="86"/>
        <end position="323"/>
    </location>
</feature>
<dbReference type="GO" id="GO:0016787">
    <property type="term" value="F:hydrolase activity"/>
    <property type="evidence" value="ECO:0007669"/>
    <property type="project" value="InterPro"/>
</dbReference>
<protein>
    <recommendedName>
        <fullName evidence="1">Dienelactone hydrolase domain-containing protein</fullName>
    </recommendedName>
</protein>
<dbReference type="PANTHER" id="PTHR17630">
    <property type="entry name" value="DIENELACTONE HYDROLASE"/>
    <property type="match status" value="1"/>
</dbReference>
<organism evidence="2 3">
    <name type="scientific">Exophiala mesophila</name>
    <name type="common">Black yeast-like fungus</name>
    <dbReference type="NCBI Taxonomy" id="212818"/>
    <lineage>
        <taxon>Eukaryota</taxon>
        <taxon>Fungi</taxon>
        <taxon>Dikarya</taxon>
        <taxon>Ascomycota</taxon>
        <taxon>Pezizomycotina</taxon>
        <taxon>Eurotiomycetes</taxon>
        <taxon>Chaetothyriomycetidae</taxon>
        <taxon>Chaetothyriales</taxon>
        <taxon>Herpotrichiellaceae</taxon>
        <taxon>Exophiala</taxon>
    </lineage>
</organism>
<dbReference type="AlphaFoldDB" id="A0A438MVQ0"/>
<accession>A0A438MVQ0</accession>
<dbReference type="EMBL" id="NAJM01000044">
    <property type="protein sequence ID" value="RVX67844.1"/>
    <property type="molecule type" value="Genomic_DNA"/>
</dbReference>
<dbReference type="Gene3D" id="3.40.50.1820">
    <property type="entry name" value="alpha/beta hydrolase"/>
    <property type="match status" value="1"/>
</dbReference>
<comment type="caution">
    <text evidence="2">The sequence shown here is derived from an EMBL/GenBank/DDBJ whole genome shotgun (WGS) entry which is preliminary data.</text>
</comment>
<dbReference type="InterPro" id="IPR002925">
    <property type="entry name" value="Dienelactn_hydro"/>
</dbReference>
<dbReference type="InterPro" id="IPR029058">
    <property type="entry name" value="AB_hydrolase_fold"/>
</dbReference>
<dbReference type="PANTHER" id="PTHR17630:SF55">
    <property type="entry name" value="DIENELACTONE HYDROLASE FAMILY PROTEIN (AFU_ORTHOLOGUE AFUA_1G01900)"/>
    <property type="match status" value="1"/>
</dbReference>
<evidence type="ECO:0000259" key="1">
    <source>
        <dbReference type="Pfam" id="PF01738"/>
    </source>
</evidence>
<dbReference type="OrthoDB" id="10019231at2759"/>
<gene>
    <name evidence="2" type="ORF">B0A52_07772</name>
</gene>
<proteinExistence type="predicted"/>
<dbReference type="VEuPathDB" id="FungiDB:PV10_04921"/>
<dbReference type="Proteomes" id="UP000288859">
    <property type="component" value="Unassembled WGS sequence"/>
</dbReference>
<dbReference type="Pfam" id="PF01738">
    <property type="entry name" value="DLH"/>
    <property type="match status" value="1"/>
</dbReference>